<dbReference type="GO" id="GO:0005521">
    <property type="term" value="F:lamin binding"/>
    <property type="evidence" value="ECO:0007669"/>
    <property type="project" value="TreeGrafter"/>
</dbReference>
<dbReference type="InterPro" id="IPR040041">
    <property type="entry name" value="TMEM201"/>
</dbReference>
<dbReference type="Proteomes" id="UP000009046">
    <property type="component" value="Unassembled WGS sequence"/>
</dbReference>
<evidence type="ECO:0000256" key="2">
    <source>
        <dbReference type="ARBA" id="ARBA00007600"/>
    </source>
</evidence>
<evidence type="ECO:0000256" key="6">
    <source>
        <dbReference type="ARBA" id="ARBA00023242"/>
    </source>
</evidence>
<dbReference type="HOGENOM" id="CLU_502804_0_0_1"/>
<evidence type="ECO:0000256" key="4">
    <source>
        <dbReference type="ARBA" id="ARBA00022989"/>
    </source>
</evidence>
<reference evidence="9" key="3">
    <citation type="submission" date="2020-05" db="UniProtKB">
        <authorList>
            <consortium name="EnsemblMetazoa"/>
        </authorList>
    </citation>
    <scope>IDENTIFICATION</scope>
    <source>
        <strain evidence="9">USDA</strain>
    </source>
</reference>
<dbReference type="RefSeq" id="XP_002426502.1">
    <property type="nucleotide sequence ID" value="XM_002426457.1"/>
</dbReference>
<reference evidence="8" key="2">
    <citation type="submission" date="2007-04" db="EMBL/GenBank/DDBJ databases">
        <title>The genome of the human body louse.</title>
        <authorList>
            <consortium name="The Human Body Louse Genome Consortium"/>
            <person name="Kirkness E."/>
            <person name="Walenz B."/>
            <person name="Hass B."/>
            <person name="Bruggner R."/>
            <person name="Strausberg R."/>
        </authorList>
    </citation>
    <scope>NUCLEOTIDE SEQUENCE</scope>
    <source>
        <strain evidence="8">USDA</strain>
    </source>
</reference>
<dbReference type="GeneID" id="8235235"/>
<accession>E0VK58</accession>
<keyword evidence="6" id="KW-0539">Nucleus</keyword>
<reference evidence="8" key="1">
    <citation type="submission" date="2007-04" db="EMBL/GenBank/DDBJ databases">
        <title>Annotation of Pediculus humanus corporis strain USDA.</title>
        <authorList>
            <person name="Kirkness E."/>
            <person name="Hannick L."/>
            <person name="Hass B."/>
            <person name="Bruggner R."/>
            <person name="Lawson D."/>
            <person name="Bidwell S."/>
            <person name="Joardar V."/>
            <person name="Caler E."/>
            <person name="Walenz B."/>
            <person name="Inman J."/>
            <person name="Schobel S."/>
            <person name="Galinsky K."/>
            <person name="Amedeo P."/>
            <person name="Strausberg R."/>
        </authorList>
    </citation>
    <scope>NUCLEOTIDE SEQUENCE</scope>
    <source>
        <strain evidence="8">USDA</strain>
    </source>
</reference>
<dbReference type="eggNOG" id="KOG4623">
    <property type="taxonomic scope" value="Eukaryota"/>
</dbReference>
<dbReference type="EnsemblMetazoa" id="PHUM257220-RA">
    <property type="protein sequence ID" value="PHUM257220-PA"/>
    <property type="gene ID" value="PHUM257220"/>
</dbReference>
<keyword evidence="10" id="KW-1185">Reference proteome</keyword>
<evidence type="ECO:0000313" key="9">
    <source>
        <dbReference type="EnsemblMetazoa" id="PHUM257220-PA"/>
    </source>
</evidence>
<keyword evidence="4" id="KW-1133">Transmembrane helix</keyword>
<dbReference type="PANTHER" id="PTHR28646:SF1">
    <property type="entry name" value="TRANSMEMBRANE PROTEIN 201"/>
    <property type="match status" value="1"/>
</dbReference>
<dbReference type="CTD" id="8235235"/>
<dbReference type="KEGG" id="phu:Phum_PHUM257220"/>
<name>E0VK58_PEDHC</name>
<dbReference type="GO" id="GO:0030473">
    <property type="term" value="P:nuclear migration along microtubule"/>
    <property type="evidence" value="ECO:0007669"/>
    <property type="project" value="TreeGrafter"/>
</dbReference>
<feature type="domain" description="Ima1 N-terminal" evidence="7">
    <location>
        <begin position="12"/>
        <end position="101"/>
    </location>
</feature>
<dbReference type="InParanoid" id="E0VK58"/>
<dbReference type="AlphaFoldDB" id="E0VK58"/>
<dbReference type="PANTHER" id="PTHR28646">
    <property type="entry name" value="TRANSMEMBRANE PROTEIN 201"/>
    <property type="match status" value="1"/>
</dbReference>
<dbReference type="VEuPathDB" id="VectorBase:PHUM257220"/>
<keyword evidence="5" id="KW-0472">Membrane</keyword>
<evidence type="ECO:0000256" key="1">
    <source>
        <dbReference type="ARBA" id="ARBA00004473"/>
    </source>
</evidence>
<evidence type="ECO:0000256" key="3">
    <source>
        <dbReference type="ARBA" id="ARBA00022692"/>
    </source>
</evidence>
<sequence length="542" mass="62829">MTYVIVGSVPIDGDYNKDIEEQYNSKLNQNILCNSNHSSITRKKDQNLSNGLCKLCNINQQLKVRQLALFVPLNEEFYDDEVEEYRQKLEKAYKLCHSCEKILEKKLGDQKHINNTFSLLLTLALIVHYDTKINFVNLYMPNFESLDSWHFISEVALFYLDIIYKYKAEIPLAGILTSLMLNFESHCLQNYIKNLFWGFLYLLFWSNYIELQILMCGVLTILNYQTGLSKKIYFEKSFPRKSDYKADNDSKNSNLSFSQLQRTGKMKNLSQDLIAEASSDLCLNEKDDIKQASKCIQQSIIDSTMLPSKRNVKESEVFDESQLNIQFHEKCHSNITSSINKNILKSKNLSSVGEKFCFALDDVNNHLNELNLGKNHRKQNRTSNFLFDGNNFSIKKISPKTVIKPAKFIRNLSNSWTNLDFNESSSRSSTPCTGYSYSKIDQYRFELNKPLNFSSSGSFVKQCYCDCCDNHKKLNSNYYSPTFLPLQNFSTPIRHSPFYSYGSFSNSSNSKSNENIFQSSCELLNKNNNKLLKYLPKMNFFF</sequence>
<evidence type="ECO:0000259" key="7">
    <source>
        <dbReference type="Pfam" id="PF09779"/>
    </source>
</evidence>
<dbReference type="EMBL" id="AAZO01002980">
    <property type="status" value="NOT_ANNOTATED_CDS"/>
    <property type="molecule type" value="Genomic_DNA"/>
</dbReference>
<dbReference type="OrthoDB" id="5966927at2759"/>
<dbReference type="GO" id="GO:0005637">
    <property type="term" value="C:nuclear inner membrane"/>
    <property type="evidence" value="ECO:0007669"/>
    <property type="project" value="UniProtKB-SubCell"/>
</dbReference>
<evidence type="ECO:0000256" key="5">
    <source>
        <dbReference type="ARBA" id="ARBA00023136"/>
    </source>
</evidence>
<comment type="similarity">
    <text evidence="2">Belongs to the TMEM201 family.</text>
</comment>
<gene>
    <name evidence="9" type="primary">8235235</name>
    <name evidence="8" type="ORF">Phum_PHUM257220</name>
</gene>
<dbReference type="STRING" id="121224.E0VK58"/>
<evidence type="ECO:0000313" key="10">
    <source>
        <dbReference type="Proteomes" id="UP000009046"/>
    </source>
</evidence>
<dbReference type="EMBL" id="DS235239">
    <property type="protein sequence ID" value="EEB13764.1"/>
    <property type="molecule type" value="Genomic_DNA"/>
</dbReference>
<protein>
    <recommendedName>
        <fullName evidence="7">Ima1 N-terminal domain-containing protein</fullName>
    </recommendedName>
</protein>
<comment type="subcellular location">
    <subcellularLocation>
        <location evidence="1">Nucleus inner membrane</location>
        <topology evidence="1">Multi-pass membrane protein</topology>
    </subcellularLocation>
</comment>
<keyword evidence="3" id="KW-0812">Transmembrane</keyword>
<proteinExistence type="inferred from homology"/>
<evidence type="ECO:0000313" key="8">
    <source>
        <dbReference type="EMBL" id="EEB13764.1"/>
    </source>
</evidence>
<dbReference type="GO" id="GO:0051015">
    <property type="term" value="F:actin filament binding"/>
    <property type="evidence" value="ECO:0007669"/>
    <property type="project" value="TreeGrafter"/>
</dbReference>
<organism>
    <name type="scientific">Pediculus humanus subsp. corporis</name>
    <name type="common">Body louse</name>
    <dbReference type="NCBI Taxonomy" id="121224"/>
    <lineage>
        <taxon>Eukaryota</taxon>
        <taxon>Metazoa</taxon>
        <taxon>Ecdysozoa</taxon>
        <taxon>Arthropoda</taxon>
        <taxon>Hexapoda</taxon>
        <taxon>Insecta</taxon>
        <taxon>Pterygota</taxon>
        <taxon>Neoptera</taxon>
        <taxon>Paraneoptera</taxon>
        <taxon>Psocodea</taxon>
        <taxon>Troctomorpha</taxon>
        <taxon>Phthiraptera</taxon>
        <taxon>Anoplura</taxon>
        <taxon>Pediculidae</taxon>
        <taxon>Pediculus</taxon>
    </lineage>
</organism>
<dbReference type="InterPro" id="IPR018617">
    <property type="entry name" value="Ima1_N"/>
</dbReference>
<dbReference type="Pfam" id="PF09779">
    <property type="entry name" value="Ima1_N"/>
    <property type="match status" value="1"/>
</dbReference>